<sequence length="403" mass="46911">MQTREQMSDYRTTGQIAKETGLTLRTLRYYDQIGLLKPSSYGQSSQRLYSRSDLVKLQHIQTLKYIGLSLSEIKRIVAASRIQEQDLRSSLNMQREILLQKSADLQFVLKAINEAIEKLMRSGKDEEVDWKALAELIHAVHTEKDWVQQYHLANRLQTRIELYEKCGVNKQGWHRWFFEHLGREPNLRILEIGCGDGTLWAKNADRIPESWKITVTDLSPGMLEEARRNIRNTTGSFKFMLVDVQSIPYHDEEFDIVIANHMLYHVPDIPKALAEIRRVMKPGARFYTSTMSKRHLHEIDRLAQAFDPDMKVLDPIMERFELDHGGELLAKEFAEAKTFRYEDQLIVHDVQPLLRYMTSTPMNARTKLVGARRKLFAAYLQNELNLEGSIRITTDSGFFLARR</sequence>
<feature type="domain" description="HTH merR-type" evidence="2">
    <location>
        <begin position="12"/>
        <end position="79"/>
    </location>
</feature>
<organism evidence="3 4">
    <name type="scientific">Cohnella xylanilytica</name>
    <dbReference type="NCBI Taxonomy" id="557555"/>
    <lineage>
        <taxon>Bacteria</taxon>
        <taxon>Bacillati</taxon>
        <taxon>Bacillota</taxon>
        <taxon>Bacilli</taxon>
        <taxon>Bacillales</taxon>
        <taxon>Paenibacillaceae</taxon>
        <taxon>Cohnella</taxon>
    </lineage>
</organism>
<evidence type="ECO:0000313" key="4">
    <source>
        <dbReference type="Proteomes" id="UP000553776"/>
    </source>
</evidence>
<dbReference type="InterPro" id="IPR013216">
    <property type="entry name" value="Methyltransf_11"/>
</dbReference>
<dbReference type="PRINTS" id="PR00040">
    <property type="entry name" value="HTHMERR"/>
</dbReference>
<dbReference type="EMBL" id="JACJVR010000042">
    <property type="protein sequence ID" value="MBB6691933.1"/>
    <property type="molecule type" value="Genomic_DNA"/>
</dbReference>
<dbReference type="InterPro" id="IPR047057">
    <property type="entry name" value="MerR_fam"/>
</dbReference>
<evidence type="ECO:0000259" key="2">
    <source>
        <dbReference type="PROSITE" id="PS50937"/>
    </source>
</evidence>
<proteinExistence type="predicted"/>
<dbReference type="GO" id="GO:0003677">
    <property type="term" value="F:DNA binding"/>
    <property type="evidence" value="ECO:0007669"/>
    <property type="project" value="UniProtKB-KW"/>
</dbReference>
<dbReference type="GO" id="GO:0008757">
    <property type="term" value="F:S-adenosylmethionine-dependent methyltransferase activity"/>
    <property type="evidence" value="ECO:0007669"/>
    <property type="project" value="InterPro"/>
</dbReference>
<dbReference type="Gene3D" id="1.10.1660.10">
    <property type="match status" value="1"/>
</dbReference>
<evidence type="ECO:0000256" key="1">
    <source>
        <dbReference type="ARBA" id="ARBA00023125"/>
    </source>
</evidence>
<keyword evidence="1" id="KW-0238">DNA-binding</keyword>
<evidence type="ECO:0000313" key="3">
    <source>
        <dbReference type="EMBL" id="MBB6691933.1"/>
    </source>
</evidence>
<dbReference type="CDD" id="cd02440">
    <property type="entry name" value="AdoMet_MTases"/>
    <property type="match status" value="1"/>
</dbReference>
<name>A0A841U0Q2_9BACL</name>
<protein>
    <submittedName>
        <fullName evidence="3">Methyltransferase domain-containing protein</fullName>
    </submittedName>
</protein>
<reference evidence="3 4" key="1">
    <citation type="submission" date="2020-08" db="EMBL/GenBank/DDBJ databases">
        <title>Cohnella phylogeny.</title>
        <authorList>
            <person name="Dunlap C."/>
        </authorList>
    </citation>
    <scope>NUCLEOTIDE SEQUENCE [LARGE SCALE GENOMIC DNA]</scope>
    <source>
        <strain evidence="3 4">DSM 25239</strain>
    </source>
</reference>
<dbReference type="PANTHER" id="PTHR30204:SF96">
    <property type="entry name" value="CHROMOSOME-ANCHORING PROTEIN RACA"/>
    <property type="match status" value="1"/>
</dbReference>
<comment type="caution">
    <text evidence="3">The sequence shown here is derived from an EMBL/GenBank/DDBJ whole genome shotgun (WGS) entry which is preliminary data.</text>
</comment>
<dbReference type="PANTHER" id="PTHR30204">
    <property type="entry name" value="REDOX-CYCLING DRUG-SENSING TRANSCRIPTIONAL ACTIVATOR SOXR"/>
    <property type="match status" value="1"/>
</dbReference>
<dbReference type="InterPro" id="IPR029063">
    <property type="entry name" value="SAM-dependent_MTases_sf"/>
</dbReference>
<dbReference type="SMART" id="SM00422">
    <property type="entry name" value="HTH_MERR"/>
    <property type="match status" value="1"/>
</dbReference>
<dbReference type="GO" id="GO:0032259">
    <property type="term" value="P:methylation"/>
    <property type="evidence" value="ECO:0007669"/>
    <property type="project" value="UniProtKB-KW"/>
</dbReference>
<keyword evidence="3" id="KW-0489">Methyltransferase</keyword>
<keyword evidence="4" id="KW-1185">Reference proteome</keyword>
<dbReference type="Pfam" id="PF13411">
    <property type="entry name" value="MerR_1"/>
    <property type="match status" value="1"/>
</dbReference>
<accession>A0A841U0Q2</accession>
<dbReference type="RefSeq" id="WP_185135925.1">
    <property type="nucleotide sequence ID" value="NZ_BORM01000032.1"/>
</dbReference>
<dbReference type="SUPFAM" id="SSF53335">
    <property type="entry name" value="S-adenosyl-L-methionine-dependent methyltransferases"/>
    <property type="match status" value="1"/>
</dbReference>
<gene>
    <name evidence="3" type="ORF">H7B90_11040</name>
</gene>
<dbReference type="InterPro" id="IPR000551">
    <property type="entry name" value="MerR-type_HTH_dom"/>
</dbReference>
<dbReference type="GO" id="GO:0003700">
    <property type="term" value="F:DNA-binding transcription factor activity"/>
    <property type="evidence" value="ECO:0007669"/>
    <property type="project" value="InterPro"/>
</dbReference>
<dbReference type="AlphaFoldDB" id="A0A841U0Q2"/>
<dbReference type="PROSITE" id="PS50937">
    <property type="entry name" value="HTH_MERR_2"/>
    <property type="match status" value="1"/>
</dbReference>
<dbReference type="Pfam" id="PF08241">
    <property type="entry name" value="Methyltransf_11"/>
    <property type="match status" value="1"/>
</dbReference>
<dbReference type="Proteomes" id="UP000553776">
    <property type="component" value="Unassembled WGS sequence"/>
</dbReference>
<keyword evidence="3" id="KW-0808">Transferase</keyword>
<dbReference type="SUPFAM" id="SSF46955">
    <property type="entry name" value="Putative DNA-binding domain"/>
    <property type="match status" value="1"/>
</dbReference>
<dbReference type="PROSITE" id="PS00552">
    <property type="entry name" value="HTH_MERR_1"/>
    <property type="match status" value="1"/>
</dbReference>
<dbReference type="InterPro" id="IPR009061">
    <property type="entry name" value="DNA-bd_dom_put_sf"/>
</dbReference>
<dbReference type="Gene3D" id="3.40.50.150">
    <property type="entry name" value="Vaccinia Virus protein VP39"/>
    <property type="match status" value="1"/>
</dbReference>
<dbReference type="CDD" id="cd01106">
    <property type="entry name" value="HTH_TipAL-Mta"/>
    <property type="match status" value="1"/>
</dbReference>